<accession>A0A2S9KI30</accession>
<keyword evidence="4" id="KW-0547">Nucleotide-binding</keyword>
<dbReference type="Gene3D" id="2.40.50.100">
    <property type="match status" value="1"/>
</dbReference>
<evidence type="ECO:0000259" key="8">
    <source>
        <dbReference type="PROSITE" id="PS50893"/>
    </source>
</evidence>
<dbReference type="SUPFAM" id="SSF50331">
    <property type="entry name" value="MOP-like"/>
    <property type="match status" value="1"/>
</dbReference>
<evidence type="ECO:0000256" key="4">
    <source>
        <dbReference type="ARBA" id="ARBA00022741"/>
    </source>
</evidence>
<evidence type="ECO:0000256" key="2">
    <source>
        <dbReference type="ARBA" id="ARBA00022475"/>
    </source>
</evidence>
<evidence type="ECO:0000256" key="6">
    <source>
        <dbReference type="ARBA" id="ARBA00022967"/>
    </source>
</evidence>
<dbReference type="Pfam" id="PF08402">
    <property type="entry name" value="TOBE_2"/>
    <property type="match status" value="1"/>
</dbReference>
<dbReference type="InterPro" id="IPR008995">
    <property type="entry name" value="Mo/tungstate-bd_C_term_dom"/>
</dbReference>
<reference evidence="9 10" key="1">
    <citation type="submission" date="2018-03" db="EMBL/GenBank/DDBJ databases">
        <title>Comparative genomics illustrates the genes involved in a hyperalkaliphilic mechanisms of Serpentinomonas isolated from highly-alkaline calcium-rich serpentinized springs.</title>
        <authorList>
            <person name="Suzuki S."/>
            <person name="Ishii S."/>
            <person name="Walworth N."/>
            <person name="Bird L."/>
            <person name="Kuenen J.G."/>
            <person name="Nealson K.H."/>
        </authorList>
    </citation>
    <scope>NUCLEOTIDE SEQUENCE [LARGE SCALE GENOMIC DNA]</scope>
    <source>
        <strain evidence="9 10">83</strain>
    </source>
</reference>
<proteinExistence type="predicted"/>
<dbReference type="SUPFAM" id="SSF52540">
    <property type="entry name" value="P-loop containing nucleoside triphosphate hydrolases"/>
    <property type="match status" value="1"/>
</dbReference>
<dbReference type="EMBL" id="PVLR01000007">
    <property type="protein sequence ID" value="PRD70100.1"/>
    <property type="molecule type" value="Genomic_DNA"/>
</dbReference>
<dbReference type="NCBIfam" id="TIGR03265">
    <property type="entry name" value="PhnT2"/>
    <property type="match status" value="1"/>
</dbReference>
<dbReference type="PANTHER" id="PTHR42781:SF5">
    <property type="entry name" value="PUTRESCINE TRANSPORT ATP-BINDING PROTEIN POTG"/>
    <property type="match status" value="1"/>
</dbReference>
<dbReference type="InterPro" id="IPR017871">
    <property type="entry name" value="ABC_transporter-like_CS"/>
</dbReference>
<dbReference type="InterPro" id="IPR027417">
    <property type="entry name" value="P-loop_NTPase"/>
</dbReference>
<dbReference type="Pfam" id="PF00005">
    <property type="entry name" value="ABC_tran"/>
    <property type="match status" value="1"/>
</dbReference>
<dbReference type="Gene3D" id="3.40.50.300">
    <property type="entry name" value="P-loop containing nucleotide triphosphate hydrolases"/>
    <property type="match status" value="1"/>
</dbReference>
<dbReference type="GO" id="GO:0043190">
    <property type="term" value="C:ATP-binding cassette (ABC) transporter complex"/>
    <property type="evidence" value="ECO:0007669"/>
    <property type="project" value="InterPro"/>
</dbReference>
<dbReference type="AlphaFoldDB" id="A0A2S9KI30"/>
<dbReference type="PROSITE" id="PS00211">
    <property type="entry name" value="ABC_TRANSPORTER_1"/>
    <property type="match status" value="1"/>
</dbReference>
<evidence type="ECO:0000256" key="3">
    <source>
        <dbReference type="ARBA" id="ARBA00022519"/>
    </source>
</evidence>
<dbReference type="GO" id="GO:0022857">
    <property type="term" value="F:transmembrane transporter activity"/>
    <property type="evidence" value="ECO:0007669"/>
    <property type="project" value="InterPro"/>
</dbReference>
<feature type="domain" description="ABC transporter" evidence="8">
    <location>
        <begin position="4"/>
        <end position="234"/>
    </location>
</feature>
<keyword evidence="10" id="KW-1185">Reference proteome</keyword>
<evidence type="ECO:0000256" key="5">
    <source>
        <dbReference type="ARBA" id="ARBA00022840"/>
    </source>
</evidence>
<dbReference type="SMART" id="SM00382">
    <property type="entry name" value="AAA"/>
    <property type="match status" value="1"/>
</dbReference>
<dbReference type="GO" id="GO:0005524">
    <property type="term" value="F:ATP binding"/>
    <property type="evidence" value="ECO:0007669"/>
    <property type="project" value="UniProtKB-KW"/>
</dbReference>
<dbReference type="InterPro" id="IPR003593">
    <property type="entry name" value="AAA+_ATPase"/>
</dbReference>
<keyword evidence="6" id="KW-1278">Translocase</keyword>
<keyword evidence="7" id="KW-0472">Membrane</keyword>
<dbReference type="GO" id="GO:0016887">
    <property type="term" value="F:ATP hydrolysis activity"/>
    <property type="evidence" value="ECO:0007669"/>
    <property type="project" value="InterPro"/>
</dbReference>
<sequence length="355" mass="39175">MAHLEIRSLHKQFGSFTALDHIELSVERGEFLVLLGPSGCGKTTLLRTIAGLERQDRGQILHAGRDISRLSPAARDYGIVFQSYALFPNLNVGQNVAYGLNQRRAGREAFQQRVDEMLRLVGLPGSENKYPAQLSGGQQQRIALARALATQPDLLLLDEPLSALDAIERVRLRSEIRQLQQNLGVTTLMVTHDQEEALAMADRIVVMKSGRIQQVGDPHDIYRFPRNDFVADFIGRSNLIEAEAIDPQHVSQGPLRLRSAAALSPGRAYRFNVRPEDIRLLDTLDQAENSFFATVDKCEFLGAFSLVTLTPVGQGSRPLLAQFSSNYLAGRPIHAGSTVRVGIPAEHLLPMPESA</sequence>
<evidence type="ECO:0000313" key="9">
    <source>
        <dbReference type="EMBL" id="PRD70100.1"/>
    </source>
</evidence>
<evidence type="ECO:0000313" key="10">
    <source>
        <dbReference type="Proteomes" id="UP000238326"/>
    </source>
</evidence>
<gene>
    <name evidence="9" type="ORF">C6P61_02915</name>
</gene>
<protein>
    <submittedName>
        <fullName evidence="9">Putative 2-aminoethylphosphonate ABC transporter ATP-binding protein</fullName>
    </submittedName>
</protein>
<evidence type="ECO:0000256" key="7">
    <source>
        <dbReference type="ARBA" id="ARBA00023136"/>
    </source>
</evidence>
<dbReference type="GO" id="GO:0015697">
    <property type="term" value="P:quaternary ammonium group transport"/>
    <property type="evidence" value="ECO:0007669"/>
    <property type="project" value="UniProtKB-ARBA"/>
</dbReference>
<dbReference type="Proteomes" id="UP000238326">
    <property type="component" value="Unassembled WGS sequence"/>
</dbReference>
<organism evidence="9 10">
    <name type="scientific">Malikia spinosa</name>
    <dbReference type="NCBI Taxonomy" id="86180"/>
    <lineage>
        <taxon>Bacteria</taxon>
        <taxon>Pseudomonadati</taxon>
        <taxon>Pseudomonadota</taxon>
        <taxon>Betaproteobacteria</taxon>
        <taxon>Burkholderiales</taxon>
        <taxon>Comamonadaceae</taxon>
        <taxon>Malikia</taxon>
    </lineage>
</organism>
<dbReference type="InterPro" id="IPR050093">
    <property type="entry name" value="ABC_SmlMolc_Importer"/>
</dbReference>
<evidence type="ECO:0000256" key="1">
    <source>
        <dbReference type="ARBA" id="ARBA00022448"/>
    </source>
</evidence>
<dbReference type="InterPro" id="IPR003439">
    <property type="entry name" value="ABC_transporter-like_ATP-bd"/>
</dbReference>
<dbReference type="OrthoDB" id="5298774at2"/>
<dbReference type="PROSITE" id="PS50893">
    <property type="entry name" value="ABC_TRANSPORTER_2"/>
    <property type="match status" value="1"/>
</dbReference>
<keyword evidence="1" id="KW-0813">Transport</keyword>
<dbReference type="InterPro" id="IPR013611">
    <property type="entry name" value="Transp-assoc_OB_typ2"/>
</dbReference>
<keyword evidence="2" id="KW-1003">Cell membrane</keyword>
<dbReference type="InterPro" id="IPR017666">
    <property type="entry name" value="AminoethylPonate_ABC_PhnT2"/>
</dbReference>
<name>A0A2S9KI30_9BURK</name>
<dbReference type="RefSeq" id="WP_105728428.1">
    <property type="nucleotide sequence ID" value="NZ_PVLR01000007.1"/>
</dbReference>
<dbReference type="PANTHER" id="PTHR42781">
    <property type="entry name" value="SPERMIDINE/PUTRESCINE IMPORT ATP-BINDING PROTEIN POTA"/>
    <property type="match status" value="1"/>
</dbReference>
<keyword evidence="5 9" id="KW-0067">ATP-binding</keyword>
<keyword evidence="3" id="KW-0997">Cell inner membrane</keyword>
<comment type="caution">
    <text evidence="9">The sequence shown here is derived from an EMBL/GenBank/DDBJ whole genome shotgun (WGS) entry which is preliminary data.</text>
</comment>
<dbReference type="FunFam" id="3.40.50.300:FF:000425">
    <property type="entry name" value="Probable ABC transporter, ATP-binding subunit"/>
    <property type="match status" value="1"/>
</dbReference>